<dbReference type="EC" id="1.4.1.13" evidence="16"/>
<sequence>MRVEKSSCGVGFVASRRGASDRAVIEAALQALRRVEHRGACAADGRTSDGAGLMVDLPHALFGYLPESIAVAFLFLPGDPARSAQAFDIFADTFEFYDLHVLESRDVPTNPTVLGPLARQTLPTLKQAVIKRPSPARTLAAFERLLYAAKQMTRQRWRKQGLDTSCFFVSLSATTIVYKALVRAADLDRFYLDLHHPAFVSRFALFHRRFSTNTRTAWDRAQPFRLIAHNGEINTIAGNRAWAYSRERLLGLQAGELLTHDGISDTGSLNEMIEALRCRSGLFSLAEALAIVMPPAETDPYHVFWGRALEPWDGPAIVAFADGQVVGARLDRNGFRPGRWVETNDVFYLASEAGAFAVDESLVCAKGALHAGTGVVVDLRSGSVSFTEPRSQAASAVFDARVCRLPSVASPAEPTAMHLVRAFGYTHDDIQALLVPMILTGKEPIGSMGDTARLAVLSDLPRPLFDFFYQDFAQVTNPPVDYLREALVMNTTVHLGAKPNIFAPKTLVPLPPAIELDGPVLSLAHRTALRAASGTTRLGVHVAELDATFTAADGVDGLRLALAELQRQALNLTEHGASVLIVSDRAVGPHRAPIPSLLALRAIVNGLNEAGMLLDAAIVSDTGEARTAHHVAALVGFGAAAVCPYLALECARFGQHPKLTELTPDRREANLIQALTSGVMKIMAKMGISVLASYQNAQLFTPIGLGAKLLSEFFPGKESRLGGLELADLAHRQLHSHAAWCAHAASGSHDLDLRSLARHYRFKEDTQGQYGERHSMTTARARVVHAFVRAATPAPEHYAEYLALGAASEPVSPRHLLMIRPDVSPLPLDQVESPEAIAQTFGTGGMSFGAISAESQRDLFLAMQHLNGRSNSGEGGENPYYFSTGITASTKQIGSARFGVTARYLVTGREIQIKIAQGAKPGEGGQLMRHKVTPEIALARHATAGMDLISPPPMHDIYSIEDLKQLIEELKNLHPGVRVSVKLVSGSNVGTIAVGVAKAGADTIHIAGGDGGTGAAGLGSMAHAGLPWEIGLVEVHRALVEEGLRSAVTLRVDGGLATGLDVVLAAILGAESFDFGKLALVAQGCIMARICETNQCPAGIATHDPRRKAKYTGQPEHVVRLFEALADDARRWLATAGLPTLASAVGRTDLLAPNSRHTDCLTQCRIDLSYFLAPPVPLPPPMPRALRWVGDLNQRILRDVQAKWAAGEPDICLDYAITTGDRAVPATLSGWLAKAAHQREFSGSGGANPEPVDTPITLRFTGSAGQGFGVFLTEGLQLGLQGEANDSVGKGMSGGKIVIRPHPGLRSGAETSAIIGNAALYGATGGTLYVGGFAGDRFAVRNSGATAVVHGVGLHACEYMTGGRVVILGPTSKNLGAGMTGGVVYIYGGAPADHINRDFLTERVPTPDELSALHALLMDFVLETNGQAARQLVDTWATSAARFVSYVPRWVE</sequence>
<keyword evidence="6" id="KW-0288">FMN</keyword>
<dbReference type="Pfam" id="PF04898">
    <property type="entry name" value="Glu_syn_central"/>
    <property type="match status" value="1"/>
</dbReference>
<evidence type="ECO:0000256" key="5">
    <source>
        <dbReference type="ARBA" id="ARBA00022630"/>
    </source>
</evidence>
<evidence type="ECO:0000259" key="15">
    <source>
        <dbReference type="PROSITE" id="PS51278"/>
    </source>
</evidence>
<dbReference type="Pfam" id="PF01645">
    <property type="entry name" value="Glu_synthase"/>
    <property type="match status" value="1"/>
</dbReference>
<keyword evidence="17" id="KW-1185">Reference proteome</keyword>
<dbReference type="SUPFAM" id="SSF56235">
    <property type="entry name" value="N-terminal nucleophile aminohydrolases (Ntn hydrolases)"/>
    <property type="match status" value="1"/>
</dbReference>
<evidence type="ECO:0000256" key="3">
    <source>
        <dbReference type="ARBA" id="ARBA00009716"/>
    </source>
</evidence>
<dbReference type="SUPFAM" id="SSF51395">
    <property type="entry name" value="FMN-linked oxidoreductases"/>
    <property type="match status" value="1"/>
</dbReference>
<evidence type="ECO:0000256" key="10">
    <source>
        <dbReference type="ARBA" id="ARBA00023004"/>
    </source>
</evidence>
<evidence type="ECO:0000256" key="8">
    <source>
        <dbReference type="ARBA" id="ARBA00022962"/>
    </source>
</evidence>
<protein>
    <submittedName>
        <fullName evidence="16">Glutamate synthase large subunit</fullName>
        <ecNumber evidence="16">1.4.1.13</ecNumber>
    </submittedName>
</protein>
<comment type="pathway">
    <text evidence="14">Amino-acid biosynthesis.</text>
</comment>
<dbReference type="InterPro" id="IPR029055">
    <property type="entry name" value="Ntn_hydrolases_N"/>
</dbReference>
<evidence type="ECO:0000313" key="17">
    <source>
        <dbReference type="Proteomes" id="UP000676506"/>
    </source>
</evidence>
<feature type="domain" description="Glutamine amidotransferase type-2" evidence="15">
    <location>
        <begin position="8"/>
        <end position="390"/>
    </location>
</feature>
<dbReference type="Gene3D" id="2.160.20.60">
    <property type="entry name" value="Glutamate synthase, alpha subunit, C-terminal domain"/>
    <property type="match status" value="1"/>
</dbReference>
<organism evidence="16 17">
    <name type="scientific">Chloracidobacterium validum</name>
    <dbReference type="NCBI Taxonomy" id="2821543"/>
    <lineage>
        <taxon>Bacteria</taxon>
        <taxon>Pseudomonadati</taxon>
        <taxon>Acidobacteriota</taxon>
        <taxon>Terriglobia</taxon>
        <taxon>Terriglobales</taxon>
        <taxon>Acidobacteriaceae</taxon>
        <taxon>Chloracidobacterium</taxon>
    </lineage>
</organism>
<keyword evidence="10" id="KW-0408">Iron</keyword>
<dbReference type="SUPFAM" id="SSF69336">
    <property type="entry name" value="Alpha subunit of glutamate synthase, C-terminal domain"/>
    <property type="match status" value="1"/>
</dbReference>
<evidence type="ECO:0000256" key="12">
    <source>
        <dbReference type="ARBA" id="ARBA00023164"/>
    </source>
</evidence>
<dbReference type="Proteomes" id="UP000676506">
    <property type="component" value="Chromosome 1"/>
</dbReference>
<dbReference type="Gene3D" id="3.60.20.10">
    <property type="entry name" value="Glutamine Phosphoribosylpyrophosphate, subunit 1, domain 1"/>
    <property type="match status" value="1"/>
</dbReference>
<dbReference type="CDD" id="cd00713">
    <property type="entry name" value="GltS"/>
    <property type="match status" value="1"/>
</dbReference>
<dbReference type="InterPro" id="IPR017932">
    <property type="entry name" value="GATase_2_dom"/>
</dbReference>
<keyword evidence="12" id="KW-0314">Glutamate biosynthesis</keyword>
<evidence type="ECO:0000256" key="14">
    <source>
        <dbReference type="ARBA" id="ARBA00029440"/>
    </source>
</evidence>
<dbReference type="Pfam" id="PF00310">
    <property type="entry name" value="GATase_2"/>
    <property type="match status" value="1"/>
</dbReference>
<dbReference type="NCBIfam" id="NF008730">
    <property type="entry name" value="PRK11750.1"/>
    <property type="match status" value="1"/>
</dbReference>
<dbReference type="PANTHER" id="PTHR11938">
    <property type="entry name" value="FAD NADPH DEHYDROGENASE/OXIDOREDUCTASE"/>
    <property type="match status" value="1"/>
</dbReference>
<comment type="cofactor">
    <cofactor evidence="1">
        <name>FMN</name>
        <dbReference type="ChEBI" id="CHEBI:58210"/>
    </cofactor>
</comment>
<keyword evidence="9 16" id="KW-0560">Oxidoreductase</keyword>
<proteinExistence type="inferred from homology"/>
<reference evidence="16 17" key="1">
    <citation type="submission" date="2021-03" db="EMBL/GenBank/DDBJ databases">
        <title>Genomic and phenotypic characterization of Chloracidobacterium isolates provides evidence for multiple species.</title>
        <authorList>
            <person name="Saini M.K."/>
            <person name="Costas A.M.G."/>
            <person name="Tank M."/>
            <person name="Bryant D.A."/>
        </authorList>
    </citation>
    <scope>NUCLEOTIDE SEQUENCE [LARGE SCALE GENOMIC DNA]</scope>
    <source>
        <strain evidence="16 17">BV2-C</strain>
    </source>
</reference>
<dbReference type="InterPro" id="IPR002489">
    <property type="entry name" value="Glu_synth_asu_C"/>
</dbReference>
<evidence type="ECO:0000256" key="4">
    <source>
        <dbReference type="ARBA" id="ARBA00022605"/>
    </source>
</evidence>
<dbReference type="InterPro" id="IPR036485">
    <property type="entry name" value="Glu_synth_asu_C_sf"/>
</dbReference>
<dbReference type="CDD" id="cd02808">
    <property type="entry name" value="GltS_FMN"/>
    <property type="match status" value="1"/>
</dbReference>
<dbReference type="PROSITE" id="PS51278">
    <property type="entry name" value="GATASE_TYPE_2"/>
    <property type="match status" value="1"/>
</dbReference>
<dbReference type="PANTHER" id="PTHR11938:SF133">
    <property type="entry name" value="GLUTAMATE SYNTHASE (NADH)"/>
    <property type="match status" value="1"/>
</dbReference>
<evidence type="ECO:0000256" key="1">
    <source>
        <dbReference type="ARBA" id="ARBA00001917"/>
    </source>
</evidence>
<comment type="cofactor">
    <cofactor evidence="2">
        <name>[3Fe-4S] cluster</name>
        <dbReference type="ChEBI" id="CHEBI:21137"/>
    </cofactor>
</comment>
<evidence type="ECO:0000256" key="6">
    <source>
        <dbReference type="ARBA" id="ARBA00022643"/>
    </source>
</evidence>
<accession>A0ABX8B9W8</accession>
<evidence type="ECO:0000313" key="16">
    <source>
        <dbReference type="EMBL" id="QUW03732.1"/>
    </source>
</evidence>
<keyword evidence="8" id="KW-0315">Glutamine amidotransferase</keyword>
<dbReference type="RefSeq" id="WP_211429622.1">
    <property type="nucleotide sequence ID" value="NZ_CP072648.1"/>
</dbReference>
<comment type="similarity">
    <text evidence="3">Belongs to the glutamate synthase family.</text>
</comment>
<dbReference type="InterPro" id="IPR006982">
    <property type="entry name" value="Glu_synth_centr_N"/>
</dbReference>
<evidence type="ECO:0000256" key="2">
    <source>
        <dbReference type="ARBA" id="ARBA00001927"/>
    </source>
</evidence>
<keyword evidence="4" id="KW-0028">Amino-acid biosynthesis</keyword>
<gene>
    <name evidence="16" type="primary">gltB</name>
    <name evidence="16" type="ORF">J8C06_04680</name>
</gene>
<dbReference type="GO" id="GO:0004355">
    <property type="term" value="F:glutamate synthase (NADPH) activity"/>
    <property type="evidence" value="ECO:0007669"/>
    <property type="project" value="UniProtKB-EC"/>
</dbReference>
<dbReference type="InterPro" id="IPR002932">
    <property type="entry name" value="Glu_synthdom"/>
</dbReference>
<keyword evidence="7" id="KW-0479">Metal-binding</keyword>
<evidence type="ECO:0000256" key="11">
    <source>
        <dbReference type="ARBA" id="ARBA00023014"/>
    </source>
</evidence>
<dbReference type="InterPro" id="IPR050711">
    <property type="entry name" value="ET-N_metabolism_enzyme"/>
</dbReference>
<keyword evidence="13" id="KW-0003">3Fe-4S</keyword>
<dbReference type="Gene3D" id="3.20.20.70">
    <property type="entry name" value="Aldolase class I"/>
    <property type="match status" value="2"/>
</dbReference>
<evidence type="ECO:0000256" key="9">
    <source>
        <dbReference type="ARBA" id="ARBA00023002"/>
    </source>
</evidence>
<name>A0ABX8B9W8_9BACT</name>
<dbReference type="Pfam" id="PF01493">
    <property type="entry name" value="GXGXG"/>
    <property type="match status" value="1"/>
</dbReference>
<evidence type="ECO:0000256" key="13">
    <source>
        <dbReference type="ARBA" id="ARBA00023291"/>
    </source>
</evidence>
<keyword evidence="11" id="KW-0411">Iron-sulfur</keyword>
<keyword evidence="5" id="KW-0285">Flavoprotein</keyword>
<dbReference type="InterPro" id="IPR013785">
    <property type="entry name" value="Aldolase_TIM"/>
</dbReference>
<dbReference type="EMBL" id="CP072648">
    <property type="protein sequence ID" value="QUW03732.1"/>
    <property type="molecule type" value="Genomic_DNA"/>
</dbReference>
<evidence type="ECO:0000256" key="7">
    <source>
        <dbReference type="ARBA" id="ARBA00022723"/>
    </source>
</evidence>